<keyword evidence="15" id="KW-1185">Reference proteome</keyword>
<keyword evidence="4" id="KW-1003">Cell membrane</keyword>
<dbReference type="OrthoDB" id="6132759at2759"/>
<comment type="caution">
    <text evidence="14">The sequence shown here is derived from an EMBL/GenBank/DDBJ whole genome shotgun (WGS) entry which is preliminary data.</text>
</comment>
<feature type="transmembrane region" description="Helical" evidence="13">
    <location>
        <begin position="38"/>
        <end position="57"/>
    </location>
</feature>
<keyword evidence="9 13" id="KW-0472">Membrane</keyword>
<keyword evidence="3" id="KW-0813">Transport</keyword>
<evidence type="ECO:0000256" key="12">
    <source>
        <dbReference type="SAM" id="MobiDB-lite"/>
    </source>
</evidence>
<evidence type="ECO:0000256" key="11">
    <source>
        <dbReference type="RuleBase" id="RU362091"/>
    </source>
</evidence>
<sequence length="675" mass="72349">SSEKCFQTSITVHGEQLQVHNNRMALERTRNSFHWADYVILVLSLLISCSVGIYFALSGGKQKTTAEYLMGDRSMRLVPVSVSLVASFLSAILILGHPAEIYLNGIGFHFHLIGATIAYLTTAFLFVGLFYQLRITSAFEYLEQRFQSKLVRCIGTLLNLVIMIMYAGSAIFAPCTATERVTDSAVRREYVIAACGIIGTFYTLLGGMKAVVWVDAIQAGIMLAGTVAVAVKAVVDSGGFGQMWQLNMDYGRLQLPPLTADPRERHSLWGMIFGQAMYWLIQVAVSQPSVQRYCSLPSLRAAKLSVVFGLVGHWIMVSVCTLVGLAIFGRYASVACDIHTAGWADTNQIVTYYVMERMNVPGFPGLFTAALLAAALSSVSSSLSSVSTIAWTDLLRPYACKKLSESRATLVAKSLVAAAGLLSTAVAYIVAQLGGTIIQAVTTFLGAAAGPSVGLFLLGCLFPCANWLGAAVGPLVGLACSMWVGIGAYSISRENVRLPANITGCQLEQQFSTTATTAASSIMTSSLDWGSTDGGLTEKSSSGFLQEYIYTISYVWTPVVGVLVTVSVGLVCSCLTRRSSWLKCGIEPIKVQRRHLLAGVARLYEAAGCGGCLAKDEAAGVGNQEAEDGNLEKRRSKSAVGARVHPLEQPSKMRRKSTDGIEAVGIGDSLQLRNI</sequence>
<comment type="similarity">
    <text evidence="2 11">Belongs to the sodium:solute symporter (SSF) (TC 2.A.21) family.</text>
</comment>
<dbReference type="InterPro" id="IPR038377">
    <property type="entry name" value="Na/Glc_symporter_sf"/>
</dbReference>
<evidence type="ECO:0008006" key="16">
    <source>
        <dbReference type="Google" id="ProtNLM"/>
    </source>
</evidence>
<evidence type="ECO:0000256" key="8">
    <source>
        <dbReference type="ARBA" id="ARBA00023065"/>
    </source>
</evidence>
<feature type="region of interest" description="Disordered" evidence="12">
    <location>
        <begin position="623"/>
        <end position="659"/>
    </location>
</feature>
<feature type="non-terminal residue" evidence="14">
    <location>
        <position position="1"/>
    </location>
</feature>
<dbReference type="GO" id="GO:0005886">
    <property type="term" value="C:plasma membrane"/>
    <property type="evidence" value="ECO:0007669"/>
    <property type="project" value="UniProtKB-SubCell"/>
</dbReference>
<keyword evidence="7" id="KW-0915">Sodium</keyword>
<feature type="transmembrane region" description="Helical" evidence="13">
    <location>
        <begin position="108"/>
        <end position="130"/>
    </location>
</feature>
<evidence type="ECO:0000256" key="1">
    <source>
        <dbReference type="ARBA" id="ARBA00004651"/>
    </source>
</evidence>
<dbReference type="PANTHER" id="PTHR42985:SF40">
    <property type="entry name" value="LD47995P-RELATED"/>
    <property type="match status" value="1"/>
</dbReference>
<dbReference type="PANTHER" id="PTHR42985">
    <property type="entry name" value="SODIUM-COUPLED MONOCARBOXYLATE TRANSPORTER"/>
    <property type="match status" value="1"/>
</dbReference>
<organism evidence="14 15">
    <name type="scientific">Macrostomum lignano</name>
    <dbReference type="NCBI Taxonomy" id="282301"/>
    <lineage>
        <taxon>Eukaryota</taxon>
        <taxon>Metazoa</taxon>
        <taxon>Spiralia</taxon>
        <taxon>Lophotrochozoa</taxon>
        <taxon>Platyhelminthes</taxon>
        <taxon>Rhabditophora</taxon>
        <taxon>Macrostomorpha</taxon>
        <taxon>Macrostomida</taxon>
        <taxon>Macrostomidae</taxon>
        <taxon>Macrostomum</taxon>
    </lineage>
</organism>
<evidence type="ECO:0000256" key="10">
    <source>
        <dbReference type="ARBA" id="ARBA00023201"/>
    </source>
</evidence>
<feature type="transmembrane region" description="Helical" evidence="13">
    <location>
        <begin position="410"/>
        <end position="431"/>
    </location>
</feature>
<protein>
    <recommendedName>
        <fullName evidence="16">Sodium-coupled monocarboxylate transporter 1</fullName>
    </recommendedName>
</protein>
<dbReference type="GO" id="GO:0015293">
    <property type="term" value="F:symporter activity"/>
    <property type="evidence" value="ECO:0007669"/>
    <property type="project" value="TreeGrafter"/>
</dbReference>
<dbReference type="InterPro" id="IPR051163">
    <property type="entry name" value="Sodium:Solute_Symporter_SSF"/>
</dbReference>
<dbReference type="InterPro" id="IPR001734">
    <property type="entry name" value="Na/solute_symporter"/>
</dbReference>
<feature type="transmembrane region" description="Helical" evidence="13">
    <location>
        <begin position="306"/>
        <end position="328"/>
    </location>
</feature>
<evidence type="ECO:0000256" key="5">
    <source>
        <dbReference type="ARBA" id="ARBA00022692"/>
    </source>
</evidence>
<evidence type="ECO:0000256" key="7">
    <source>
        <dbReference type="ARBA" id="ARBA00023053"/>
    </source>
</evidence>
<feature type="transmembrane region" description="Helical" evidence="13">
    <location>
        <begin position="77"/>
        <end position="96"/>
    </location>
</feature>
<dbReference type="Pfam" id="PF00474">
    <property type="entry name" value="SSF"/>
    <property type="match status" value="1"/>
</dbReference>
<keyword evidence="10" id="KW-0739">Sodium transport</keyword>
<evidence type="ECO:0000256" key="2">
    <source>
        <dbReference type="ARBA" id="ARBA00006434"/>
    </source>
</evidence>
<name>A0A267DK76_9PLAT</name>
<accession>A0A267DK76</accession>
<evidence type="ECO:0000256" key="3">
    <source>
        <dbReference type="ARBA" id="ARBA00022448"/>
    </source>
</evidence>
<feature type="transmembrane region" description="Helical" evidence="13">
    <location>
        <begin position="150"/>
        <end position="171"/>
    </location>
</feature>
<comment type="subcellular location">
    <subcellularLocation>
        <location evidence="1">Cell membrane</location>
        <topology evidence="1">Multi-pass membrane protein</topology>
    </subcellularLocation>
</comment>
<evidence type="ECO:0000313" key="14">
    <source>
        <dbReference type="EMBL" id="PAA49635.1"/>
    </source>
</evidence>
<keyword evidence="6 13" id="KW-1133">Transmembrane helix</keyword>
<feature type="transmembrane region" description="Helical" evidence="13">
    <location>
        <begin position="365"/>
        <end position="389"/>
    </location>
</feature>
<reference evidence="14 15" key="1">
    <citation type="submission" date="2017-06" db="EMBL/GenBank/DDBJ databases">
        <title>A platform for efficient transgenesis in Macrostomum lignano, a flatworm model organism for stem cell research.</title>
        <authorList>
            <person name="Berezikov E."/>
        </authorList>
    </citation>
    <scope>NUCLEOTIDE SEQUENCE [LARGE SCALE GENOMIC DNA]</scope>
    <source>
        <strain evidence="14">DV1</strain>
        <tissue evidence="14">Whole organism</tissue>
    </source>
</reference>
<dbReference type="GO" id="GO:0006814">
    <property type="term" value="P:sodium ion transport"/>
    <property type="evidence" value="ECO:0007669"/>
    <property type="project" value="UniProtKB-KW"/>
</dbReference>
<dbReference type="EMBL" id="NIVC01003824">
    <property type="protein sequence ID" value="PAA49635.1"/>
    <property type="molecule type" value="Genomic_DNA"/>
</dbReference>
<dbReference type="PROSITE" id="PS50283">
    <property type="entry name" value="NA_SOLUT_SYMP_3"/>
    <property type="match status" value="1"/>
</dbReference>
<feature type="transmembrane region" description="Helical" evidence="13">
    <location>
        <begin position="437"/>
        <end position="460"/>
    </location>
</feature>
<feature type="transmembrane region" description="Helical" evidence="13">
    <location>
        <begin position="266"/>
        <end position="285"/>
    </location>
</feature>
<dbReference type="AlphaFoldDB" id="A0A267DK76"/>
<dbReference type="STRING" id="282301.A0A267DK76"/>
<gene>
    <name evidence="14" type="ORF">BOX15_Mlig031646g2</name>
</gene>
<feature type="transmembrane region" description="Helical" evidence="13">
    <location>
        <begin position="467"/>
        <end position="491"/>
    </location>
</feature>
<dbReference type="Proteomes" id="UP000215902">
    <property type="component" value="Unassembled WGS sequence"/>
</dbReference>
<evidence type="ECO:0000256" key="9">
    <source>
        <dbReference type="ARBA" id="ARBA00023136"/>
    </source>
</evidence>
<proteinExistence type="inferred from homology"/>
<evidence type="ECO:0000256" key="4">
    <source>
        <dbReference type="ARBA" id="ARBA00022475"/>
    </source>
</evidence>
<feature type="transmembrane region" description="Helical" evidence="13">
    <location>
        <begin position="548"/>
        <end position="572"/>
    </location>
</feature>
<feature type="transmembrane region" description="Helical" evidence="13">
    <location>
        <begin position="191"/>
        <end position="214"/>
    </location>
</feature>
<keyword evidence="8" id="KW-0406">Ion transport</keyword>
<dbReference type="NCBIfam" id="TIGR00813">
    <property type="entry name" value="sss"/>
    <property type="match status" value="1"/>
</dbReference>
<feature type="transmembrane region" description="Helical" evidence="13">
    <location>
        <begin position="221"/>
        <end position="246"/>
    </location>
</feature>
<keyword evidence="5 13" id="KW-0812">Transmembrane</keyword>
<dbReference type="Gene3D" id="1.20.1730.10">
    <property type="entry name" value="Sodium/glucose cotransporter"/>
    <property type="match status" value="1"/>
</dbReference>
<evidence type="ECO:0000313" key="15">
    <source>
        <dbReference type="Proteomes" id="UP000215902"/>
    </source>
</evidence>
<evidence type="ECO:0000256" key="6">
    <source>
        <dbReference type="ARBA" id="ARBA00022989"/>
    </source>
</evidence>
<evidence type="ECO:0000256" key="13">
    <source>
        <dbReference type="SAM" id="Phobius"/>
    </source>
</evidence>